<keyword evidence="5 9" id="KW-0169">Cobalamin biosynthesis</keyword>
<reference evidence="10 11" key="1">
    <citation type="submission" date="2019-08" db="EMBL/GenBank/DDBJ databases">
        <title>Paraburkholderia sp. DCY113.</title>
        <authorList>
            <person name="Kang J."/>
        </authorList>
    </citation>
    <scope>NUCLEOTIDE SEQUENCE [LARGE SCALE GENOMIC DNA]</scope>
    <source>
        <strain evidence="10 11">DCY113</strain>
    </source>
</reference>
<evidence type="ECO:0000256" key="3">
    <source>
        <dbReference type="ARBA" id="ARBA00006263"/>
    </source>
</evidence>
<name>A0A5B0H643_9BURK</name>
<dbReference type="EMBL" id="VTUZ01000012">
    <property type="protein sequence ID" value="KAA1010574.1"/>
    <property type="molecule type" value="Genomic_DNA"/>
</dbReference>
<evidence type="ECO:0000256" key="2">
    <source>
        <dbReference type="ARBA" id="ARBA00004953"/>
    </source>
</evidence>
<evidence type="ECO:0000313" key="11">
    <source>
        <dbReference type="Proteomes" id="UP000325273"/>
    </source>
</evidence>
<feature type="transmembrane region" description="Helical" evidence="9">
    <location>
        <begin position="68"/>
        <end position="93"/>
    </location>
</feature>
<comment type="caution">
    <text evidence="9">Lacks conserved residue(s) required for the propagation of feature annotation.</text>
</comment>
<comment type="subcellular location">
    <subcellularLocation>
        <location evidence="1 9">Cell membrane</location>
        <topology evidence="1 9">Multi-pass membrane protein</topology>
    </subcellularLocation>
</comment>
<dbReference type="GO" id="GO:0015420">
    <property type="term" value="F:ABC-type vitamin B12 transporter activity"/>
    <property type="evidence" value="ECO:0007669"/>
    <property type="project" value="UniProtKB-UniRule"/>
</dbReference>
<feature type="transmembrane region" description="Helical" evidence="9">
    <location>
        <begin position="292"/>
        <end position="309"/>
    </location>
</feature>
<evidence type="ECO:0000256" key="8">
    <source>
        <dbReference type="ARBA" id="ARBA00023136"/>
    </source>
</evidence>
<proteinExistence type="inferred from homology"/>
<keyword evidence="6 9" id="KW-0812">Transmembrane</keyword>
<dbReference type="UniPathway" id="UPA00148"/>
<dbReference type="PANTHER" id="PTHR34308">
    <property type="entry name" value="COBALAMIN BIOSYNTHESIS PROTEIN CBIB"/>
    <property type="match status" value="1"/>
</dbReference>
<dbReference type="GO" id="GO:0005886">
    <property type="term" value="C:plasma membrane"/>
    <property type="evidence" value="ECO:0007669"/>
    <property type="project" value="UniProtKB-SubCell"/>
</dbReference>
<keyword evidence="4 9" id="KW-1003">Cell membrane</keyword>
<dbReference type="AlphaFoldDB" id="A0A5B0H643"/>
<evidence type="ECO:0000256" key="7">
    <source>
        <dbReference type="ARBA" id="ARBA00022989"/>
    </source>
</evidence>
<dbReference type="Pfam" id="PF03186">
    <property type="entry name" value="CobD_Cbib"/>
    <property type="match status" value="1"/>
</dbReference>
<evidence type="ECO:0000256" key="5">
    <source>
        <dbReference type="ARBA" id="ARBA00022573"/>
    </source>
</evidence>
<dbReference type="PANTHER" id="PTHR34308:SF1">
    <property type="entry name" value="COBALAMIN BIOSYNTHESIS PROTEIN CBIB"/>
    <property type="match status" value="1"/>
</dbReference>
<organism evidence="10 11">
    <name type="scientific">Paraburkholderia panacisoli</name>
    <dbReference type="NCBI Taxonomy" id="2603818"/>
    <lineage>
        <taxon>Bacteria</taxon>
        <taxon>Pseudomonadati</taxon>
        <taxon>Pseudomonadota</taxon>
        <taxon>Betaproteobacteria</taxon>
        <taxon>Burkholderiales</taxon>
        <taxon>Burkholderiaceae</taxon>
        <taxon>Paraburkholderia</taxon>
    </lineage>
</organism>
<evidence type="ECO:0000256" key="9">
    <source>
        <dbReference type="HAMAP-Rule" id="MF_00024"/>
    </source>
</evidence>
<sequence>MLSLPLIATLATAGVAIDRWFGEPRAAHPLVGFGRWAARLEKRFNVGRRLRLKGLAAWALAVLPPVLIAWWLVAVLPFFAACAVHVALLWFALGARSLHDHIAPIARALTQHDLAQARQLTAQIVSRDTEQADEAALSRAAVESALENGNDAIFGALFWFAIAGGPGALGFRLANTLDAMWGYRTPRYLRFGWAAARLDDVLNWIPARLTATSYALLGDTHTAWRCWREQAPRWDSPNAGPVMAAGAGSLNVLVGGPAVYHGTLEHRPTLGFGHPAKASHVTAALALVERTIILWLAVLIVLALLSVPFHG</sequence>
<comment type="caution">
    <text evidence="10">The sequence shown here is derived from an EMBL/GenBank/DDBJ whole genome shotgun (WGS) entry which is preliminary data.</text>
</comment>
<dbReference type="InterPro" id="IPR004485">
    <property type="entry name" value="Cobalamin_biosynth_CobD/CbiB"/>
</dbReference>
<dbReference type="RefSeq" id="WP_149671551.1">
    <property type="nucleotide sequence ID" value="NZ_VTUZ01000012.1"/>
</dbReference>
<evidence type="ECO:0000256" key="6">
    <source>
        <dbReference type="ARBA" id="ARBA00022692"/>
    </source>
</evidence>
<comment type="function">
    <text evidence="9">Converts cobyric acid to cobinamide by the addition of aminopropanol on the F carboxylic group.</text>
</comment>
<dbReference type="HAMAP" id="MF_00024">
    <property type="entry name" value="CobD_CbiB"/>
    <property type="match status" value="1"/>
</dbReference>
<evidence type="ECO:0000256" key="4">
    <source>
        <dbReference type="ARBA" id="ARBA00022475"/>
    </source>
</evidence>
<keyword evidence="11" id="KW-1185">Reference proteome</keyword>
<keyword evidence="8 9" id="KW-0472">Membrane</keyword>
<accession>A0A5B0H643</accession>
<evidence type="ECO:0000313" key="10">
    <source>
        <dbReference type="EMBL" id="KAA1010574.1"/>
    </source>
</evidence>
<comment type="similarity">
    <text evidence="3 9">Belongs to the CobD/CbiB family.</text>
</comment>
<gene>
    <name evidence="9" type="primary">cobD</name>
    <name evidence="10" type="ORF">FVF58_19725</name>
</gene>
<dbReference type="NCBIfam" id="TIGR00380">
    <property type="entry name" value="cobal_cbiB"/>
    <property type="match status" value="1"/>
</dbReference>
<comment type="pathway">
    <text evidence="2 9">Cofactor biosynthesis; adenosylcobalamin biosynthesis.</text>
</comment>
<dbReference type="Proteomes" id="UP000325273">
    <property type="component" value="Unassembled WGS sequence"/>
</dbReference>
<keyword evidence="7 9" id="KW-1133">Transmembrane helix</keyword>
<evidence type="ECO:0000256" key="1">
    <source>
        <dbReference type="ARBA" id="ARBA00004651"/>
    </source>
</evidence>
<dbReference type="GO" id="GO:0009236">
    <property type="term" value="P:cobalamin biosynthetic process"/>
    <property type="evidence" value="ECO:0007669"/>
    <property type="project" value="UniProtKB-UniRule"/>
</dbReference>
<protein>
    <recommendedName>
        <fullName evidence="9">Cobalamin biosynthesis protein CobD</fullName>
    </recommendedName>
</protein>
<dbReference type="GO" id="GO:0048472">
    <property type="term" value="F:threonine-phosphate decarboxylase activity"/>
    <property type="evidence" value="ECO:0007669"/>
    <property type="project" value="InterPro"/>
</dbReference>